<comment type="caution">
    <text evidence="1">The sequence shown here is derived from an EMBL/GenBank/DDBJ whole genome shotgun (WGS) entry which is preliminary data.</text>
</comment>
<reference evidence="2" key="1">
    <citation type="journal article" date="2023" name="Nat. Plants">
        <title>Single-cell RNA sequencing provides a high-resolution roadmap for understanding the multicellular compartmentation of specialized metabolism.</title>
        <authorList>
            <person name="Sun S."/>
            <person name="Shen X."/>
            <person name="Li Y."/>
            <person name="Li Y."/>
            <person name="Wang S."/>
            <person name="Li R."/>
            <person name="Zhang H."/>
            <person name="Shen G."/>
            <person name="Guo B."/>
            <person name="Wei J."/>
            <person name="Xu J."/>
            <person name="St-Pierre B."/>
            <person name="Chen S."/>
            <person name="Sun C."/>
        </authorList>
    </citation>
    <scope>NUCLEOTIDE SEQUENCE [LARGE SCALE GENOMIC DNA]</scope>
</reference>
<accession>A0ACC0B216</accession>
<protein>
    <submittedName>
        <fullName evidence="1">Uncharacterized protein</fullName>
    </submittedName>
</protein>
<dbReference type="EMBL" id="CM044704">
    <property type="protein sequence ID" value="KAI5666685.1"/>
    <property type="molecule type" value="Genomic_DNA"/>
</dbReference>
<dbReference type="Proteomes" id="UP001060085">
    <property type="component" value="Linkage Group LG04"/>
</dbReference>
<organism evidence="1 2">
    <name type="scientific">Catharanthus roseus</name>
    <name type="common">Madagascar periwinkle</name>
    <name type="synonym">Vinca rosea</name>
    <dbReference type="NCBI Taxonomy" id="4058"/>
    <lineage>
        <taxon>Eukaryota</taxon>
        <taxon>Viridiplantae</taxon>
        <taxon>Streptophyta</taxon>
        <taxon>Embryophyta</taxon>
        <taxon>Tracheophyta</taxon>
        <taxon>Spermatophyta</taxon>
        <taxon>Magnoliopsida</taxon>
        <taxon>eudicotyledons</taxon>
        <taxon>Gunneridae</taxon>
        <taxon>Pentapetalae</taxon>
        <taxon>asterids</taxon>
        <taxon>lamiids</taxon>
        <taxon>Gentianales</taxon>
        <taxon>Apocynaceae</taxon>
        <taxon>Rauvolfioideae</taxon>
        <taxon>Vinceae</taxon>
        <taxon>Catharanthinae</taxon>
        <taxon>Catharanthus</taxon>
    </lineage>
</organism>
<proteinExistence type="predicted"/>
<evidence type="ECO:0000313" key="2">
    <source>
        <dbReference type="Proteomes" id="UP001060085"/>
    </source>
</evidence>
<sequence length="134" mass="15210">MTIAFPLSPQLSRHHPPPLRAPPLSNPSFFFFGFLLLCFLFSSPSLFREFYANIFFKSNLYKTDITTSIKGVWIQLNRAILAQIVGILDEGHSTFYEPTSMSIFADPNWVYSEALARFGDQAQAVERGLLNLMV</sequence>
<name>A0ACC0B216_CATRO</name>
<gene>
    <name evidence="1" type="ORF">M9H77_16538</name>
</gene>
<evidence type="ECO:0000313" key="1">
    <source>
        <dbReference type="EMBL" id="KAI5666685.1"/>
    </source>
</evidence>
<keyword evidence="2" id="KW-1185">Reference proteome</keyword>